<keyword evidence="1" id="KW-0472">Membrane</keyword>
<reference evidence="2 3" key="2">
    <citation type="journal article" date="2012" name="Stand. Genomic Sci.">
        <title>Complete genome sequence of the orange-red pigmented, radioresistant Deinococcus proteolyticus type strain (MRP(T)).</title>
        <authorList>
            <person name="Copeland A."/>
            <person name="Zeytun A."/>
            <person name="Yassawong M."/>
            <person name="Nolan M."/>
            <person name="Lucas S."/>
            <person name="Hammon N."/>
            <person name="Deshpande S."/>
            <person name="Cheng J.F."/>
            <person name="Han C."/>
            <person name="Tapia R."/>
            <person name="Goodwin L.A."/>
            <person name="Pitluck S."/>
            <person name="Mavromatis K."/>
            <person name="Liolios K."/>
            <person name="Pagani I."/>
            <person name="Ivanova N."/>
            <person name="Mikhailova N."/>
            <person name="Pati A."/>
            <person name="Chen A."/>
            <person name="Palaniappan K."/>
            <person name="Land M."/>
            <person name="Hauser L."/>
            <person name="Jeffries C.D."/>
            <person name="Brambilla E.M."/>
            <person name="Rohde M."/>
            <person name="Sikorski J."/>
            <person name="Pukall R."/>
            <person name="Goker M."/>
            <person name="Detter J.C."/>
            <person name="Woyke T."/>
            <person name="Bristow J."/>
            <person name="Eisen J.A."/>
            <person name="Markowitz V."/>
            <person name="Hugenholtz P."/>
            <person name="Kyrpides N.C."/>
            <person name="Klenk H.P."/>
            <person name="Lapidus A."/>
        </authorList>
    </citation>
    <scope>NUCLEOTIDE SEQUENCE [LARGE SCALE GENOMIC DNA]</scope>
    <source>
        <strain evidence="3">ATCC 35074 / DSM 20540 / JCM 6276 / NBRC 101906 / NCIMB 13154 / VKM Ac-1939 / CCM 2703 / MRP</strain>
    </source>
</reference>
<dbReference type="HOGENOM" id="CLU_1400489_0_0_0"/>
<dbReference type="EMBL" id="CP002536">
    <property type="protein sequence ID" value="ADY25188.1"/>
    <property type="molecule type" value="Genomic_DNA"/>
</dbReference>
<name>F0RIS9_DEIPM</name>
<evidence type="ECO:0000313" key="2">
    <source>
        <dbReference type="EMBL" id="ADY25188.1"/>
    </source>
</evidence>
<dbReference type="KEGG" id="dpt:Deipr_0009"/>
<reference evidence="3" key="1">
    <citation type="submission" date="2011-02" db="EMBL/GenBank/DDBJ databases">
        <title>The complete sequence of chromosome of Deinococcus proteolyticus DSM 20540.</title>
        <authorList>
            <consortium name="US DOE Joint Genome Institute (JGI-PGF)"/>
            <person name="Lucas S."/>
            <person name="Copeland A."/>
            <person name="Lapidus A."/>
            <person name="Bruce D."/>
            <person name="Goodwin L."/>
            <person name="Pitluck S."/>
            <person name="Kyrpides N."/>
            <person name="Mavromatis K."/>
            <person name="Pagani I."/>
            <person name="Ivanova N."/>
            <person name="Ovchinnikova G."/>
            <person name="Zeytun A."/>
            <person name="Detter J.C."/>
            <person name="Han C."/>
            <person name="Land M."/>
            <person name="Hauser L."/>
            <person name="Markowitz V."/>
            <person name="Cheng J.-F."/>
            <person name="Hugenholtz P."/>
            <person name="Woyke T."/>
            <person name="Wu D."/>
            <person name="Pukall R."/>
            <person name="Steenblock K."/>
            <person name="Brambilla E."/>
            <person name="Klenk H.-P."/>
            <person name="Eisen J.A."/>
        </authorList>
    </citation>
    <scope>NUCLEOTIDE SEQUENCE [LARGE SCALE GENOMIC DNA]</scope>
    <source>
        <strain evidence="3">ATCC 35074 / DSM 20540 / JCM 6276 / NBRC 101906 / NCIMB 13154 / VKM Ac-1939 / CCM 2703 / MRP</strain>
    </source>
</reference>
<evidence type="ECO:0000313" key="3">
    <source>
        <dbReference type="Proteomes" id="UP000007718"/>
    </source>
</evidence>
<feature type="transmembrane region" description="Helical" evidence="1">
    <location>
        <begin position="150"/>
        <end position="171"/>
    </location>
</feature>
<dbReference type="RefSeq" id="WP_013613797.1">
    <property type="nucleotide sequence ID" value="NC_015161.1"/>
</dbReference>
<organism evidence="2 3">
    <name type="scientific">Deinococcus proteolyticus (strain ATCC 35074 / DSM 20540 / JCM 6276 / NBRC 101906 / NCIMB 13154 / VKM Ac-1939 / CCM 2703 / MRP)</name>
    <dbReference type="NCBI Taxonomy" id="693977"/>
    <lineage>
        <taxon>Bacteria</taxon>
        <taxon>Thermotogati</taxon>
        <taxon>Deinococcota</taxon>
        <taxon>Deinococci</taxon>
        <taxon>Deinococcales</taxon>
        <taxon>Deinococcaceae</taxon>
        <taxon>Deinococcus</taxon>
    </lineage>
</organism>
<evidence type="ECO:0000256" key="1">
    <source>
        <dbReference type="SAM" id="Phobius"/>
    </source>
</evidence>
<sequence length="194" mass="20974">MLPLLFLFLPLLLLAALTGLGWGALAQRSWPQQRWTAAVALVLALALPSLLALDWPAQVQSAITLDAPENSAAAVVAARAVAGQFTWAVGLAVLAGWALTAALLLGRGRWVWWRWLSPLGPLALAGLLWQTLPLLRGIRLSFFNPDMSTSLVVTGVLCLCGSVMLSAFVYLTAPRPWWLQDEGAPTIRHSMFEP</sequence>
<gene>
    <name evidence="2" type="ordered locus">Deipr_0009</name>
</gene>
<keyword evidence="3" id="KW-1185">Reference proteome</keyword>
<feature type="transmembrane region" description="Helical" evidence="1">
    <location>
        <begin position="85"/>
        <end position="105"/>
    </location>
</feature>
<proteinExistence type="predicted"/>
<keyword evidence="1" id="KW-0812">Transmembrane</keyword>
<dbReference type="AlphaFoldDB" id="F0RIS9"/>
<keyword evidence="1" id="KW-1133">Transmembrane helix</keyword>
<dbReference type="STRING" id="693977.Deipr_0009"/>
<protein>
    <submittedName>
        <fullName evidence="2">Uncharacterized protein</fullName>
    </submittedName>
</protein>
<accession>F0RIS9</accession>
<feature type="transmembrane region" description="Helical" evidence="1">
    <location>
        <begin position="36"/>
        <end position="53"/>
    </location>
</feature>
<feature type="transmembrane region" description="Helical" evidence="1">
    <location>
        <begin position="111"/>
        <end position="129"/>
    </location>
</feature>
<dbReference type="Proteomes" id="UP000007718">
    <property type="component" value="Chromosome"/>
</dbReference>